<dbReference type="GO" id="GO:0030145">
    <property type="term" value="F:manganese ion binding"/>
    <property type="evidence" value="ECO:0007669"/>
    <property type="project" value="InterPro"/>
</dbReference>
<dbReference type="InterPro" id="IPR043472">
    <property type="entry name" value="Macro_dom-like"/>
</dbReference>
<dbReference type="EMBL" id="UINC01229990">
    <property type="protein sequence ID" value="SVE61924.1"/>
    <property type="molecule type" value="Genomic_DNA"/>
</dbReference>
<dbReference type="PRINTS" id="PR00481">
    <property type="entry name" value="LAMNOPPTDASE"/>
</dbReference>
<dbReference type="Pfam" id="PF02789">
    <property type="entry name" value="Peptidase_M17_N"/>
    <property type="match status" value="1"/>
</dbReference>
<evidence type="ECO:0000256" key="1">
    <source>
        <dbReference type="ARBA" id="ARBA00009528"/>
    </source>
</evidence>
<dbReference type="AlphaFoldDB" id="A0A383EZB3"/>
<sequence length="228" mass="24265">AAIRARQLGASKIASIIHGVEQSKLSAKDAVRAATEGTMLALYVFDKYKSENKLGSIESVSFIEPEDIQSEDLLRGIEQGNIISNAVQLARDLVNEPPNVCTPAFLAERASQIDDDANTDVSILTEPEIEDLNMGAFLSVGRGSTRKPRFIVIEYNKKLLDKVQPLVLVGKAITFDTGGYSLKSASGMSTMKADMAGGAAVIGALQAAGQLKVPYPVIGLIPATENMV</sequence>
<dbReference type="SUPFAM" id="SSF53187">
    <property type="entry name" value="Zn-dependent exopeptidases"/>
    <property type="match status" value="1"/>
</dbReference>
<dbReference type="Gene3D" id="3.40.630.10">
    <property type="entry name" value="Zn peptidases"/>
    <property type="match status" value="1"/>
</dbReference>
<evidence type="ECO:0000313" key="7">
    <source>
        <dbReference type="EMBL" id="SVE61924.1"/>
    </source>
</evidence>
<keyword evidence="2" id="KW-0031">Aminopeptidase</keyword>
<proteinExistence type="inferred from homology"/>
<gene>
    <name evidence="7" type="ORF">METZ01_LOCUS514778</name>
</gene>
<keyword evidence="4" id="KW-0378">Hydrolase</keyword>
<dbReference type="GO" id="GO:0070006">
    <property type="term" value="F:metalloaminopeptidase activity"/>
    <property type="evidence" value="ECO:0007669"/>
    <property type="project" value="InterPro"/>
</dbReference>
<keyword evidence="3" id="KW-0645">Protease</keyword>
<dbReference type="GO" id="GO:0006508">
    <property type="term" value="P:proteolysis"/>
    <property type="evidence" value="ECO:0007669"/>
    <property type="project" value="UniProtKB-KW"/>
</dbReference>
<feature type="domain" description="Peptidase M17 leucyl aminopeptidase N-terminal" evidence="6">
    <location>
        <begin position="5"/>
        <end position="51"/>
    </location>
</feature>
<feature type="domain" description="Cytosol aminopeptidase" evidence="5">
    <location>
        <begin position="89"/>
        <end position="228"/>
    </location>
</feature>
<dbReference type="SUPFAM" id="SSF52949">
    <property type="entry name" value="Macro domain-like"/>
    <property type="match status" value="1"/>
</dbReference>
<evidence type="ECO:0000259" key="6">
    <source>
        <dbReference type="Pfam" id="PF02789"/>
    </source>
</evidence>
<organism evidence="7">
    <name type="scientific">marine metagenome</name>
    <dbReference type="NCBI Taxonomy" id="408172"/>
    <lineage>
        <taxon>unclassified sequences</taxon>
        <taxon>metagenomes</taxon>
        <taxon>ecological metagenomes</taxon>
    </lineage>
</organism>
<feature type="non-terminal residue" evidence="7">
    <location>
        <position position="1"/>
    </location>
</feature>
<protein>
    <recommendedName>
        <fullName evidence="8">Cytosol aminopeptidase domain-containing protein</fullName>
    </recommendedName>
</protein>
<evidence type="ECO:0000259" key="5">
    <source>
        <dbReference type="Pfam" id="PF00883"/>
    </source>
</evidence>
<dbReference type="InterPro" id="IPR000819">
    <property type="entry name" value="Peptidase_M17_C"/>
</dbReference>
<dbReference type="PANTHER" id="PTHR11963">
    <property type="entry name" value="LEUCINE AMINOPEPTIDASE-RELATED"/>
    <property type="match status" value="1"/>
</dbReference>
<comment type="similarity">
    <text evidence="1">Belongs to the peptidase M17 family.</text>
</comment>
<evidence type="ECO:0008006" key="8">
    <source>
        <dbReference type="Google" id="ProtNLM"/>
    </source>
</evidence>
<dbReference type="PANTHER" id="PTHR11963:SF23">
    <property type="entry name" value="CYTOSOL AMINOPEPTIDASE"/>
    <property type="match status" value="1"/>
</dbReference>
<dbReference type="Gene3D" id="3.40.220.10">
    <property type="entry name" value="Leucine Aminopeptidase, subunit E, domain 1"/>
    <property type="match status" value="1"/>
</dbReference>
<reference evidence="7" key="1">
    <citation type="submission" date="2018-05" db="EMBL/GenBank/DDBJ databases">
        <authorList>
            <person name="Lanie J.A."/>
            <person name="Ng W.-L."/>
            <person name="Kazmierczak K.M."/>
            <person name="Andrzejewski T.M."/>
            <person name="Davidsen T.M."/>
            <person name="Wayne K.J."/>
            <person name="Tettelin H."/>
            <person name="Glass J.I."/>
            <person name="Rusch D."/>
            <person name="Podicherti R."/>
            <person name="Tsui H.-C.T."/>
            <person name="Winkler M.E."/>
        </authorList>
    </citation>
    <scope>NUCLEOTIDE SEQUENCE</scope>
</reference>
<evidence type="ECO:0000256" key="3">
    <source>
        <dbReference type="ARBA" id="ARBA00022670"/>
    </source>
</evidence>
<dbReference type="InterPro" id="IPR008283">
    <property type="entry name" value="Peptidase_M17_N"/>
</dbReference>
<name>A0A383EZB3_9ZZZZ</name>
<evidence type="ECO:0000256" key="4">
    <source>
        <dbReference type="ARBA" id="ARBA00022801"/>
    </source>
</evidence>
<dbReference type="InterPro" id="IPR011356">
    <property type="entry name" value="Leucine_aapep/pepB"/>
</dbReference>
<evidence type="ECO:0000256" key="2">
    <source>
        <dbReference type="ARBA" id="ARBA00022438"/>
    </source>
</evidence>
<accession>A0A383EZB3</accession>
<dbReference type="Pfam" id="PF00883">
    <property type="entry name" value="Peptidase_M17"/>
    <property type="match status" value="1"/>
</dbReference>
<dbReference type="GO" id="GO:0005737">
    <property type="term" value="C:cytoplasm"/>
    <property type="evidence" value="ECO:0007669"/>
    <property type="project" value="InterPro"/>
</dbReference>
<feature type="non-terminal residue" evidence="7">
    <location>
        <position position="228"/>
    </location>
</feature>